<dbReference type="RefSeq" id="WP_395118396.1">
    <property type="nucleotide sequence ID" value="NZ_JBIMSO010000134.1"/>
</dbReference>
<proteinExistence type="predicted"/>
<protein>
    <submittedName>
        <fullName evidence="2">Oxygenase MpaB family protein</fullName>
        <ecNumber evidence="2">1.-.-.-</ecNumber>
    </submittedName>
</protein>
<evidence type="ECO:0000259" key="1">
    <source>
        <dbReference type="Pfam" id="PF09995"/>
    </source>
</evidence>
<reference evidence="2 3" key="1">
    <citation type="submission" date="2024-10" db="EMBL/GenBank/DDBJ databases">
        <authorList>
            <person name="Riesco R."/>
        </authorList>
    </citation>
    <scope>NUCLEOTIDE SEQUENCE [LARGE SCALE GENOMIC DNA]</scope>
    <source>
        <strain evidence="2 3">NCIMB 15449</strain>
    </source>
</reference>
<keyword evidence="2" id="KW-0560">Oxidoreductase</keyword>
<dbReference type="InterPro" id="IPR018713">
    <property type="entry name" value="MPAB/Lcp_cat_dom"/>
</dbReference>
<feature type="domain" description="ER-bound oxygenase mpaB/mpaB'/Rubber oxygenase catalytic" evidence="1">
    <location>
        <begin position="44"/>
        <end position="273"/>
    </location>
</feature>
<dbReference type="PANTHER" id="PTHR36151">
    <property type="entry name" value="BLR2777 PROTEIN"/>
    <property type="match status" value="1"/>
</dbReference>
<evidence type="ECO:0000313" key="2">
    <source>
        <dbReference type="EMBL" id="MFH5211698.1"/>
    </source>
</evidence>
<dbReference type="Proteomes" id="UP001609175">
    <property type="component" value="Unassembled WGS sequence"/>
</dbReference>
<dbReference type="PANTHER" id="PTHR36151:SF3">
    <property type="entry name" value="ER-BOUND OXYGENASE MPAB_MPAB'_RUBBER OXYGENASE CATALYTIC DOMAIN-CONTAINING PROTEIN"/>
    <property type="match status" value="1"/>
</dbReference>
<sequence length="341" mass="37618">MSEQDLSVPAFVGLLGKRGKRARTILETPREDDGFFSPDGVARRVMSSPTAMIGALRCSIVEMLDPPSAVALGQHSTAYQDPVGRALRSLTLIVMLVFGDRKTATHASDIWFRIHERINGVLPGSDQPYRALDLDNLLWVFLTGWHSFYISYQEFGTTPLTADETDQYFAEGAAAAVMMGIPAHLIPDSHAKVVKYFDEVRNELVLTPEGLSIIDLLMRPGTKPRLLIAGGPFLRIASRAAVSNLPRDLRKLGQFDAPAWVFATSRSLVGVVMRVMSIRRLYPAVGIIAPDMWAVLEQSDRWTAARIASGVVVDSQQSPREVPAVQVPPYEQIMWPHLSKG</sequence>
<evidence type="ECO:0000313" key="3">
    <source>
        <dbReference type="Proteomes" id="UP001609175"/>
    </source>
</evidence>
<dbReference type="EC" id="1.-.-.-" evidence="2"/>
<name>A0ABW7JV27_9NOCA</name>
<comment type="caution">
    <text evidence="2">The sequence shown here is derived from an EMBL/GenBank/DDBJ whole genome shotgun (WGS) entry which is preliminary data.</text>
</comment>
<accession>A0ABW7JV27</accession>
<dbReference type="GO" id="GO:0016491">
    <property type="term" value="F:oxidoreductase activity"/>
    <property type="evidence" value="ECO:0007669"/>
    <property type="project" value="UniProtKB-KW"/>
</dbReference>
<dbReference type="Pfam" id="PF09995">
    <property type="entry name" value="MPAB_Lcp_cat"/>
    <property type="match status" value="1"/>
</dbReference>
<dbReference type="EMBL" id="JBIMSO010000134">
    <property type="protein sequence ID" value="MFH5211698.1"/>
    <property type="molecule type" value="Genomic_DNA"/>
</dbReference>
<organism evidence="2 3">
    <name type="scientific">Antrihabitans spumae</name>
    <dbReference type="NCBI Taxonomy" id="3373370"/>
    <lineage>
        <taxon>Bacteria</taxon>
        <taxon>Bacillati</taxon>
        <taxon>Actinomycetota</taxon>
        <taxon>Actinomycetes</taxon>
        <taxon>Mycobacteriales</taxon>
        <taxon>Nocardiaceae</taxon>
        <taxon>Antrihabitans</taxon>
    </lineage>
</organism>
<gene>
    <name evidence="2" type="ORF">ACHIPZ_26370</name>
</gene>